<dbReference type="Gene3D" id="3.30.470.20">
    <property type="entry name" value="ATP-grasp fold, B domain"/>
    <property type="match status" value="2"/>
</dbReference>
<dbReference type="AlphaFoldDB" id="A0A7Y6NMN7"/>
<keyword evidence="3" id="KW-0436">Ligase</keyword>
<sequence>MRVTERRALRGPNVHSRRPCFLAIVDLEELDGVASTAIPGFVDRLLALLPSLAEHRCSRRRRGGFVERLHEGTYMAHIVEHVAIDLQVLAGHAVGFGKTRHLRGMPRHYRIVVSYRAEAVASAAIDAAVDLVQRTARAEPFDSAAALAELRRLVARSAIGPSTRAIVEAAERRRIPVLRLTDEANLFQLGWGHRQQRIQATLTSRTNHVAVGIASDKELTKRLLAEAGIPVPRGRVVKTLDAARAAAHAACGAVVVKPLNGNQGKGVTTGVADDGALATAFERAQAHGRSVIVEEHIAGDDYRVLVVGARMVAAARRVPPEVVGDGASSVRALVDAANRDPRRGEGHGNVLTTIRLDAAALEELARHGLDADAVPAAGRVVRLRGNANLSTGGTAADVTALVHSETERACVRAARTIGLDVAGIDLVCSDIGEPLGAQRGAIVEVNAAPGIRMHEHPSQGEPRAVGRAIVESLFPEGNGRIPVLAITGGGSTTVALAVADVLQRMGRVTGVACSDGVRIGGERVLDGDADEHHMARSVLAAPEVEVALLETTCAGILKRGLAIDRCDVGVVLGVERERVGEHGVATLARVQGVLVEATRRVVVLNADDVRCAALAGRARRGAEIVWFSLRPEDGVFARHVGGGGRGVYERDGMLTWAEGARQVPLVAVSALPPTRGGSARRHVAEAMAACAALLALGAPAEHVARELAAFTSSGRDAAGEPDCDAAPTHAEREALAV</sequence>
<accession>A0A7Y6NMN7</accession>
<dbReference type="EC" id="6.3.2.29" evidence="3"/>
<gene>
    <name evidence="3" type="primary">cphA</name>
    <name evidence="3" type="ORF">HQN59_08850</name>
</gene>
<keyword evidence="1" id="KW-0547">Nucleotide-binding</keyword>
<keyword evidence="4" id="KW-1185">Reference proteome</keyword>
<dbReference type="PANTHER" id="PTHR21621:SF0">
    <property type="entry name" value="BETA-CITRYLGLUTAMATE SYNTHASE B-RELATED"/>
    <property type="match status" value="1"/>
</dbReference>
<proteinExistence type="predicted"/>
<keyword evidence="1" id="KW-0067">ATP-binding</keyword>
<evidence type="ECO:0000256" key="1">
    <source>
        <dbReference type="PROSITE-ProRule" id="PRU00409"/>
    </source>
</evidence>
<dbReference type="GO" id="GO:0005524">
    <property type="term" value="F:ATP binding"/>
    <property type="evidence" value="ECO:0007669"/>
    <property type="project" value="UniProtKB-UniRule"/>
</dbReference>
<evidence type="ECO:0000313" key="3">
    <source>
        <dbReference type="EMBL" id="NUZ05872.1"/>
    </source>
</evidence>
<dbReference type="Gene3D" id="3.40.1190.10">
    <property type="entry name" value="Mur-like, catalytic domain"/>
    <property type="match status" value="1"/>
</dbReference>
<dbReference type="InterPro" id="IPR011761">
    <property type="entry name" value="ATP-grasp"/>
</dbReference>
<dbReference type="Pfam" id="PF08443">
    <property type="entry name" value="RimK"/>
    <property type="match status" value="1"/>
</dbReference>
<dbReference type="InterPro" id="IPR044019">
    <property type="entry name" value="Cyanophycin_syn_N"/>
</dbReference>
<dbReference type="InterPro" id="IPR013651">
    <property type="entry name" value="ATP-grasp_RimK-type"/>
</dbReference>
<comment type="caution">
    <text evidence="3">The sequence shown here is derived from an EMBL/GenBank/DDBJ whole genome shotgun (WGS) entry which is preliminary data.</text>
</comment>
<organism evidence="3 4">
    <name type="scientific">Piscinibacter koreensis</name>
    <dbReference type="NCBI Taxonomy" id="2742824"/>
    <lineage>
        <taxon>Bacteria</taxon>
        <taxon>Pseudomonadati</taxon>
        <taxon>Pseudomonadota</taxon>
        <taxon>Betaproteobacteria</taxon>
        <taxon>Burkholderiales</taxon>
        <taxon>Sphaerotilaceae</taxon>
        <taxon>Piscinibacter</taxon>
    </lineage>
</organism>
<dbReference type="SUPFAM" id="SSF53623">
    <property type="entry name" value="MurD-like peptide ligases, catalytic domain"/>
    <property type="match status" value="1"/>
</dbReference>
<reference evidence="3 4" key="1">
    <citation type="submission" date="2020-06" db="EMBL/GenBank/DDBJ databases">
        <title>Schlegella sp. ID0723 isolated from air conditioner.</title>
        <authorList>
            <person name="Kim D.Y."/>
            <person name="Kim D.-U."/>
        </authorList>
    </citation>
    <scope>NUCLEOTIDE SEQUENCE [LARGE SCALE GENOMIC DNA]</scope>
    <source>
        <strain evidence="3 4">ID0723</strain>
    </source>
</reference>
<dbReference type="PANTHER" id="PTHR21621">
    <property type="entry name" value="RIBOSOMAL PROTEIN S6 MODIFICATION PROTEIN"/>
    <property type="match status" value="1"/>
</dbReference>
<feature type="domain" description="ATP-grasp" evidence="2">
    <location>
        <begin position="221"/>
        <end position="474"/>
    </location>
</feature>
<dbReference type="InterPro" id="IPR011810">
    <property type="entry name" value="Cya_phycin_syn"/>
</dbReference>
<dbReference type="GO" id="GO:0046872">
    <property type="term" value="F:metal ion binding"/>
    <property type="evidence" value="ECO:0007669"/>
    <property type="project" value="InterPro"/>
</dbReference>
<dbReference type="Pfam" id="PF18921">
    <property type="entry name" value="Cyanophycin_syn"/>
    <property type="match status" value="1"/>
</dbReference>
<dbReference type="GO" id="GO:0018169">
    <property type="term" value="F:ribosomal S6-glutamic acid ligase activity"/>
    <property type="evidence" value="ECO:0007669"/>
    <property type="project" value="TreeGrafter"/>
</dbReference>
<evidence type="ECO:0000313" key="4">
    <source>
        <dbReference type="Proteomes" id="UP000529637"/>
    </source>
</evidence>
<dbReference type="RefSeq" id="WP_176068218.1">
    <property type="nucleotide sequence ID" value="NZ_JABWMJ010000003.1"/>
</dbReference>
<dbReference type="SUPFAM" id="SSF56059">
    <property type="entry name" value="Glutathione synthetase ATP-binding domain-like"/>
    <property type="match status" value="1"/>
</dbReference>
<dbReference type="GO" id="GO:0005737">
    <property type="term" value="C:cytoplasm"/>
    <property type="evidence" value="ECO:0007669"/>
    <property type="project" value="TreeGrafter"/>
</dbReference>
<dbReference type="GO" id="GO:0071160">
    <property type="term" value="F:cyanophycin synthetase activity (L-aspartate-adding)"/>
    <property type="evidence" value="ECO:0007669"/>
    <property type="project" value="UniProtKB-EC"/>
</dbReference>
<dbReference type="EMBL" id="JABWMJ010000003">
    <property type="protein sequence ID" value="NUZ05872.1"/>
    <property type="molecule type" value="Genomic_DNA"/>
</dbReference>
<dbReference type="InterPro" id="IPR036565">
    <property type="entry name" value="Mur-like_cat_sf"/>
</dbReference>
<name>A0A7Y6NMN7_9BURK</name>
<dbReference type="EC" id="6.3.2.30" evidence="3"/>
<dbReference type="PROSITE" id="PS50975">
    <property type="entry name" value="ATP_GRASP"/>
    <property type="match status" value="1"/>
</dbReference>
<dbReference type="GO" id="GO:0009432">
    <property type="term" value="P:SOS response"/>
    <property type="evidence" value="ECO:0007669"/>
    <property type="project" value="TreeGrafter"/>
</dbReference>
<evidence type="ECO:0000259" key="2">
    <source>
        <dbReference type="PROSITE" id="PS50975"/>
    </source>
</evidence>
<dbReference type="GO" id="GO:0071161">
    <property type="term" value="F:cyanophycin synthetase activity (L-arginine-adding)"/>
    <property type="evidence" value="ECO:0007669"/>
    <property type="project" value="UniProtKB-EC"/>
</dbReference>
<dbReference type="Proteomes" id="UP000529637">
    <property type="component" value="Unassembled WGS sequence"/>
</dbReference>
<protein>
    <submittedName>
        <fullName evidence="3">Cyanophycin synthetase</fullName>
        <ecNumber evidence="3">6.3.2.29</ecNumber>
        <ecNumber evidence="3">6.3.2.30</ecNumber>
    </submittedName>
</protein>
<dbReference type="NCBIfam" id="TIGR02068">
    <property type="entry name" value="cya_phycin_syn"/>
    <property type="match status" value="1"/>
</dbReference>